<reference evidence="1 2" key="1">
    <citation type="journal article" date="2024" name="Commun. Biol.">
        <title>Comparative genomic analysis of thermophilic fungi reveals convergent evolutionary adaptations and gene losses.</title>
        <authorList>
            <person name="Steindorff A.S."/>
            <person name="Aguilar-Pontes M.V."/>
            <person name="Robinson A.J."/>
            <person name="Andreopoulos B."/>
            <person name="LaButti K."/>
            <person name="Kuo A."/>
            <person name="Mondo S."/>
            <person name="Riley R."/>
            <person name="Otillar R."/>
            <person name="Haridas S."/>
            <person name="Lipzen A."/>
            <person name="Grimwood J."/>
            <person name="Schmutz J."/>
            <person name="Clum A."/>
            <person name="Reid I.D."/>
            <person name="Moisan M.C."/>
            <person name="Butler G."/>
            <person name="Nguyen T.T.M."/>
            <person name="Dewar K."/>
            <person name="Conant G."/>
            <person name="Drula E."/>
            <person name="Henrissat B."/>
            <person name="Hansel C."/>
            <person name="Singer S."/>
            <person name="Hutchinson M.I."/>
            <person name="de Vries R.P."/>
            <person name="Natvig D.O."/>
            <person name="Powell A.J."/>
            <person name="Tsang A."/>
            <person name="Grigoriev I.V."/>
        </authorList>
    </citation>
    <scope>NUCLEOTIDE SEQUENCE [LARGE SCALE GENOMIC DNA]</scope>
    <source>
        <strain evidence="1 2">CBS 494.80</strain>
    </source>
</reference>
<gene>
    <name evidence="1" type="ORF">VTL71DRAFT_4275</name>
</gene>
<comment type="caution">
    <text evidence="1">The sequence shown here is derived from an EMBL/GenBank/DDBJ whole genome shotgun (WGS) entry which is preliminary data.</text>
</comment>
<evidence type="ECO:0000313" key="2">
    <source>
        <dbReference type="Proteomes" id="UP001595075"/>
    </source>
</evidence>
<proteinExistence type="predicted"/>
<sequence length="22" mass="2488">MPGIDLTLDIFFEKKGDKLPPL</sequence>
<accession>A0ABR4C780</accession>
<dbReference type="Proteomes" id="UP001595075">
    <property type="component" value="Unassembled WGS sequence"/>
</dbReference>
<keyword evidence="2" id="KW-1185">Reference proteome</keyword>
<protein>
    <submittedName>
        <fullName evidence="1">Uncharacterized protein</fullName>
    </submittedName>
</protein>
<dbReference type="EMBL" id="JAZHXI010000013">
    <property type="protein sequence ID" value="KAL2065134.1"/>
    <property type="molecule type" value="Genomic_DNA"/>
</dbReference>
<name>A0ABR4C780_9HELO</name>
<organism evidence="1 2">
    <name type="scientific">Oculimacula yallundae</name>
    <dbReference type="NCBI Taxonomy" id="86028"/>
    <lineage>
        <taxon>Eukaryota</taxon>
        <taxon>Fungi</taxon>
        <taxon>Dikarya</taxon>
        <taxon>Ascomycota</taxon>
        <taxon>Pezizomycotina</taxon>
        <taxon>Leotiomycetes</taxon>
        <taxon>Helotiales</taxon>
        <taxon>Ploettnerulaceae</taxon>
        <taxon>Oculimacula</taxon>
    </lineage>
</organism>
<evidence type="ECO:0000313" key="1">
    <source>
        <dbReference type="EMBL" id="KAL2065134.1"/>
    </source>
</evidence>